<protein>
    <submittedName>
        <fullName evidence="2">Uncharacterized protein</fullName>
    </submittedName>
</protein>
<gene>
    <name evidence="1" type="ORF">WQQ_00660</name>
    <name evidence="2" type="ORF">WQQ_02530</name>
</gene>
<evidence type="ECO:0000313" key="1">
    <source>
        <dbReference type="EMBL" id="EIT69929.1"/>
    </source>
</evidence>
<dbReference type="EMBL" id="AKGD01000001">
    <property type="protein sequence ID" value="EIT69929.1"/>
    <property type="molecule type" value="Genomic_DNA"/>
</dbReference>
<evidence type="ECO:0000313" key="2">
    <source>
        <dbReference type="EMBL" id="EIT70116.1"/>
    </source>
</evidence>
<sequence length="44" mass="5043">MLVSSPRSLLAVIVSIIAIRRRLLSFLRFKKRRCSASTRVRALT</sequence>
<reference evidence="2 3" key="1">
    <citation type="journal article" date="2012" name="J. Bacteriol.">
        <title>Genome Sequence of n-Alkane-Degrading Hydrocarboniphaga effusa Strain AP103T (ATCC BAA-332T).</title>
        <authorList>
            <person name="Chang H.K."/>
            <person name="Zylstra G.J."/>
            <person name="Chae J.C."/>
        </authorList>
    </citation>
    <scope>NUCLEOTIDE SEQUENCE [LARGE SCALE GENOMIC DNA]</scope>
    <source>
        <strain evidence="2 3">AP103</strain>
    </source>
</reference>
<dbReference type="EMBL" id="AKGD01000001">
    <property type="protein sequence ID" value="EIT70116.1"/>
    <property type="molecule type" value="Genomic_DNA"/>
</dbReference>
<reference evidence="2" key="2">
    <citation type="submission" date="2012-05" db="EMBL/GenBank/DDBJ databases">
        <authorList>
            <person name="Park J.-H."/>
            <person name="Zylstra G.J."/>
            <person name="Chae J.-C."/>
        </authorList>
    </citation>
    <scope>NUCLEOTIDE SEQUENCE</scope>
    <source>
        <strain evidence="2">AP103</strain>
    </source>
</reference>
<proteinExistence type="predicted"/>
<keyword evidence="3" id="KW-1185">Reference proteome</keyword>
<dbReference type="Proteomes" id="UP000003704">
    <property type="component" value="Unassembled WGS sequence"/>
</dbReference>
<evidence type="ECO:0000313" key="3">
    <source>
        <dbReference type="Proteomes" id="UP000003704"/>
    </source>
</evidence>
<dbReference type="STRING" id="1172194.WQQ_00660"/>
<organism evidence="2 3">
    <name type="scientific">Hydrocarboniphaga effusa AP103</name>
    <dbReference type="NCBI Taxonomy" id="1172194"/>
    <lineage>
        <taxon>Bacteria</taxon>
        <taxon>Pseudomonadati</taxon>
        <taxon>Pseudomonadota</taxon>
        <taxon>Gammaproteobacteria</taxon>
        <taxon>Nevskiales</taxon>
        <taxon>Nevskiaceae</taxon>
        <taxon>Hydrocarboniphaga</taxon>
    </lineage>
</organism>
<dbReference type="AlphaFoldDB" id="I8I2K5"/>
<accession>I8I2K5</accession>
<name>I8I2K5_9GAMM</name>
<comment type="caution">
    <text evidence="2">The sequence shown here is derived from an EMBL/GenBank/DDBJ whole genome shotgun (WGS) entry which is preliminary data.</text>
</comment>